<accession>A0A645JHK8</accession>
<organism evidence="1">
    <name type="scientific">bioreactor metagenome</name>
    <dbReference type="NCBI Taxonomy" id="1076179"/>
    <lineage>
        <taxon>unclassified sequences</taxon>
        <taxon>metagenomes</taxon>
        <taxon>ecological metagenomes</taxon>
    </lineage>
</organism>
<reference evidence="1" key="1">
    <citation type="submission" date="2019-08" db="EMBL/GenBank/DDBJ databases">
        <authorList>
            <person name="Kucharzyk K."/>
            <person name="Murdoch R.W."/>
            <person name="Higgins S."/>
            <person name="Loffler F."/>
        </authorList>
    </citation>
    <scope>NUCLEOTIDE SEQUENCE</scope>
</reference>
<protein>
    <submittedName>
        <fullName evidence="1">Uncharacterized protein</fullName>
    </submittedName>
</protein>
<comment type="caution">
    <text evidence="1">The sequence shown here is derived from an EMBL/GenBank/DDBJ whole genome shotgun (WGS) entry which is preliminary data.</text>
</comment>
<dbReference type="EMBL" id="VSSQ01139819">
    <property type="protein sequence ID" value="MPN62179.1"/>
    <property type="molecule type" value="Genomic_DNA"/>
</dbReference>
<sequence length="82" mass="9080">MEVISVICFLGGTHQTVIGRKRPAVQLGQVTLGNNIVIGVKIRQVADHKPGRVTDLAVGFRELFQNFFADAHIDLIIRRCNP</sequence>
<evidence type="ECO:0000313" key="1">
    <source>
        <dbReference type="EMBL" id="MPN62179.1"/>
    </source>
</evidence>
<gene>
    <name evidence="1" type="ORF">SDC9_209926</name>
</gene>
<name>A0A645JHK8_9ZZZZ</name>
<dbReference type="AlphaFoldDB" id="A0A645JHK8"/>
<proteinExistence type="predicted"/>